<dbReference type="AlphaFoldDB" id="A0A645F1A0"/>
<dbReference type="SUPFAM" id="SSF51905">
    <property type="entry name" value="FAD/NAD(P)-binding domain"/>
    <property type="match status" value="1"/>
</dbReference>
<protein>
    <recommendedName>
        <fullName evidence="2">Amine oxidase domain-containing protein</fullName>
    </recommendedName>
</protein>
<evidence type="ECO:0000313" key="1">
    <source>
        <dbReference type="EMBL" id="MPN08098.1"/>
    </source>
</evidence>
<dbReference type="Gene3D" id="3.90.660.50">
    <property type="match status" value="1"/>
</dbReference>
<reference evidence="1" key="1">
    <citation type="submission" date="2019-08" db="EMBL/GenBank/DDBJ databases">
        <authorList>
            <person name="Kucharzyk K."/>
            <person name="Murdoch R.W."/>
            <person name="Higgins S."/>
            <person name="Loffler F."/>
        </authorList>
    </citation>
    <scope>NUCLEOTIDE SEQUENCE</scope>
</reference>
<dbReference type="InterPro" id="IPR036188">
    <property type="entry name" value="FAD/NAD-bd_sf"/>
</dbReference>
<evidence type="ECO:0008006" key="2">
    <source>
        <dbReference type="Google" id="ProtNLM"/>
    </source>
</evidence>
<name>A0A645F1A0_9ZZZZ</name>
<dbReference type="EMBL" id="VSSQ01054114">
    <property type="protein sequence ID" value="MPN08098.1"/>
    <property type="molecule type" value="Genomic_DNA"/>
</dbReference>
<organism evidence="1">
    <name type="scientific">bioreactor metagenome</name>
    <dbReference type="NCBI Taxonomy" id="1076179"/>
    <lineage>
        <taxon>unclassified sequences</taxon>
        <taxon>metagenomes</taxon>
        <taxon>ecological metagenomes</taxon>
    </lineage>
</organism>
<dbReference type="Gene3D" id="3.50.50.60">
    <property type="entry name" value="FAD/NAD(P)-binding domain"/>
    <property type="match status" value="1"/>
</dbReference>
<proteinExistence type="predicted"/>
<sequence length="299" mass="35439">MDLLKFKPLNILEKFRMGMVAMWLKYDKNWQKYENILAYDWMKKMIGDKPYKVVWEPLLKGKFDDIYKKISMAWLWARIHTRGNSTNEEGKEVLGYLDGGFELLTKKLAEKIKSKGGKIVLNTEVDNIEKLKKEFDLIIDTRPIKEVDYLGTVNVVFSSNQNLGKYYWNNINDLKSPFVALLQHTNLVGTKKYNNKHIYYLGTYISQKSKYFKWSDKQIIDEWLGYLPKVFPKFDCKQINQINVFKFKNAQHIVTTNYKVPDYKVDDKVYRLNFAQIYPQDRGMNYAVNEAKKLVKDLL</sequence>
<comment type="caution">
    <text evidence="1">The sequence shown here is derived from an EMBL/GenBank/DDBJ whole genome shotgun (WGS) entry which is preliminary data.</text>
</comment>
<accession>A0A645F1A0</accession>
<gene>
    <name evidence="1" type="ORF">SDC9_155375</name>
</gene>